<dbReference type="InterPro" id="IPR003797">
    <property type="entry name" value="DegV"/>
</dbReference>
<evidence type="ECO:0000256" key="2">
    <source>
        <dbReference type="ARBA" id="ARBA00023121"/>
    </source>
</evidence>
<name>A0ABS0LQU2_9LACT</name>
<gene>
    <name evidence="3" type="ORF">HZY91_02930</name>
</gene>
<dbReference type="EMBL" id="JACBXQ010000002">
    <property type="protein sequence ID" value="MBG9985845.1"/>
    <property type="molecule type" value="Genomic_DNA"/>
</dbReference>
<dbReference type="PANTHER" id="PTHR33434:SF2">
    <property type="entry name" value="FATTY ACID-BINDING PROTEIN TM_1468"/>
    <property type="match status" value="1"/>
</dbReference>
<sequence length="105" mass="11582">MVIITDSSSGIDIEEAKGLDIEIVPLVITMNGENFIQETPSQIDYFYSKLETTNNLPVTSRPSPENYLKFYDKAESIGEDVLVLTLSHGLSGTYESAMVARNMSS</sequence>
<dbReference type="Pfam" id="PF02645">
    <property type="entry name" value="DegV"/>
    <property type="match status" value="1"/>
</dbReference>
<accession>A0ABS0LQU2</accession>
<proteinExistence type="predicted"/>
<comment type="caution">
    <text evidence="3">The sequence shown here is derived from an EMBL/GenBank/DDBJ whole genome shotgun (WGS) entry which is preliminary data.</text>
</comment>
<organism evidence="3 4">
    <name type="scientific">Facklamia lactis</name>
    <dbReference type="NCBI Taxonomy" id="2749967"/>
    <lineage>
        <taxon>Bacteria</taxon>
        <taxon>Bacillati</taxon>
        <taxon>Bacillota</taxon>
        <taxon>Bacilli</taxon>
        <taxon>Lactobacillales</taxon>
        <taxon>Aerococcaceae</taxon>
        <taxon>Facklamia</taxon>
    </lineage>
</organism>
<dbReference type="Gene3D" id="3.40.50.10170">
    <property type="match status" value="1"/>
</dbReference>
<dbReference type="InterPro" id="IPR050270">
    <property type="entry name" value="DegV_domain_contain"/>
</dbReference>
<keyword evidence="2" id="KW-0446">Lipid-binding</keyword>
<dbReference type="Proteomes" id="UP000721415">
    <property type="component" value="Unassembled WGS sequence"/>
</dbReference>
<keyword evidence="4" id="KW-1185">Reference proteome</keyword>
<dbReference type="PROSITE" id="PS51482">
    <property type="entry name" value="DEGV"/>
    <property type="match status" value="1"/>
</dbReference>
<protein>
    <submittedName>
        <fullName evidence="3">DegV family protein</fullName>
    </submittedName>
</protein>
<evidence type="ECO:0000313" key="4">
    <source>
        <dbReference type="Proteomes" id="UP000721415"/>
    </source>
</evidence>
<evidence type="ECO:0000313" key="3">
    <source>
        <dbReference type="EMBL" id="MBG9985845.1"/>
    </source>
</evidence>
<comment type="function">
    <text evidence="1">May bind long-chain fatty acids, such as palmitate, and may play a role in lipid transport or fatty acid metabolism.</text>
</comment>
<evidence type="ECO:0000256" key="1">
    <source>
        <dbReference type="ARBA" id="ARBA00003238"/>
    </source>
</evidence>
<reference evidence="3 4" key="1">
    <citation type="submission" date="2020-07" db="EMBL/GenBank/DDBJ databases">
        <title>Facklamia lactis sp. nov., isolated from raw milk.</title>
        <authorList>
            <person name="Doll E.V."/>
            <person name="Huptas C."/>
            <person name="Staib L."/>
            <person name="Wenning M."/>
            <person name="Scherer S."/>
        </authorList>
    </citation>
    <scope>NUCLEOTIDE SEQUENCE [LARGE SCALE GENOMIC DNA]</scope>
    <source>
        <strain evidence="3 4">DSM 111018</strain>
    </source>
</reference>
<dbReference type="PANTHER" id="PTHR33434">
    <property type="entry name" value="DEGV DOMAIN-CONTAINING PROTEIN DR_1986-RELATED"/>
    <property type="match status" value="1"/>
</dbReference>
<dbReference type="SUPFAM" id="SSF82549">
    <property type="entry name" value="DAK1/DegV-like"/>
    <property type="match status" value="1"/>
</dbReference>